<organism evidence="3 6">
    <name type="scientific">Nyssa sinensis</name>
    <dbReference type="NCBI Taxonomy" id="561372"/>
    <lineage>
        <taxon>Eukaryota</taxon>
        <taxon>Viridiplantae</taxon>
        <taxon>Streptophyta</taxon>
        <taxon>Embryophyta</taxon>
        <taxon>Tracheophyta</taxon>
        <taxon>Spermatophyta</taxon>
        <taxon>Magnoliopsida</taxon>
        <taxon>eudicotyledons</taxon>
        <taxon>Gunneridae</taxon>
        <taxon>Pentapetalae</taxon>
        <taxon>asterids</taxon>
        <taxon>Cornales</taxon>
        <taxon>Nyssaceae</taxon>
        <taxon>Nyssa</taxon>
    </lineage>
</organism>
<name>A0A5J5BMQ2_9ASTE</name>
<dbReference type="EMBL" id="CM018034">
    <property type="protein sequence ID" value="KAA8544156.1"/>
    <property type="molecule type" value="Genomic_DNA"/>
</dbReference>
<evidence type="ECO:0000313" key="4">
    <source>
        <dbReference type="EMBL" id="KAA8544170.1"/>
    </source>
</evidence>
<accession>A0A5J5BMQ2</accession>
<protein>
    <submittedName>
        <fullName evidence="3">Uncharacterized protein</fullName>
    </submittedName>
</protein>
<evidence type="ECO:0000313" key="2">
    <source>
        <dbReference type="EMBL" id="KAA8544156.1"/>
    </source>
</evidence>
<proteinExistence type="predicted"/>
<dbReference type="EMBL" id="CM018034">
    <property type="protein sequence ID" value="KAA8544169.1"/>
    <property type="molecule type" value="Genomic_DNA"/>
</dbReference>
<keyword evidence="6" id="KW-1185">Reference proteome</keyword>
<dbReference type="Proteomes" id="UP000325577">
    <property type="component" value="Linkage Group LG2"/>
</dbReference>
<dbReference type="EMBL" id="CM018034">
    <property type="protein sequence ID" value="KAA8544171.1"/>
    <property type="molecule type" value="Genomic_DNA"/>
</dbReference>
<evidence type="ECO:0000313" key="3">
    <source>
        <dbReference type="EMBL" id="KAA8544169.1"/>
    </source>
</evidence>
<gene>
    <name evidence="1" type="ORF">F0562_006222</name>
    <name evidence="5" type="ORF">F0562_022193</name>
    <name evidence="4" type="ORF">F0562_022194</name>
    <name evidence="3" type="ORF">F0562_022195</name>
    <name evidence="2" type="ORF">F0562_022208</name>
</gene>
<dbReference type="AlphaFoldDB" id="A0A5J5BMQ2"/>
<sequence>MISAFSRTRERLIELDSASVNRDDASNCSKKADKRSDALGKHGDNNLVVELDFEAEVSAVEPVRRVKIE</sequence>
<dbReference type="Proteomes" id="UP000325577">
    <property type="component" value="Linkage Group LG11"/>
</dbReference>
<reference evidence="3 6" key="1">
    <citation type="submission" date="2019-09" db="EMBL/GenBank/DDBJ databases">
        <title>A chromosome-level genome assembly of the Chinese tupelo Nyssa sinensis.</title>
        <authorList>
            <person name="Yang X."/>
            <person name="Kang M."/>
            <person name="Yang Y."/>
            <person name="Xiong H."/>
            <person name="Wang M."/>
            <person name="Zhang Z."/>
            <person name="Wang Z."/>
            <person name="Wu H."/>
            <person name="Ma T."/>
            <person name="Liu J."/>
            <person name="Xi Z."/>
        </authorList>
    </citation>
    <scope>NUCLEOTIDE SEQUENCE [LARGE SCALE GENOMIC DNA]</scope>
    <source>
        <strain evidence="3">J267</strain>
        <tissue evidence="3">Leaf</tissue>
    </source>
</reference>
<evidence type="ECO:0000313" key="6">
    <source>
        <dbReference type="Proteomes" id="UP000325577"/>
    </source>
</evidence>
<evidence type="ECO:0000313" key="1">
    <source>
        <dbReference type="EMBL" id="KAA8531425.1"/>
    </source>
</evidence>
<dbReference type="EMBL" id="CM018043">
    <property type="protein sequence ID" value="KAA8531425.1"/>
    <property type="molecule type" value="Genomic_DNA"/>
</dbReference>
<evidence type="ECO:0000313" key="5">
    <source>
        <dbReference type="EMBL" id="KAA8544171.1"/>
    </source>
</evidence>
<dbReference type="EMBL" id="CM018034">
    <property type="protein sequence ID" value="KAA8544170.1"/>
    <property type="molecule type" value="Genomic_DNA"/>
</dbReference>